<keyword evidence="5 7" id="KW-0456">Lyase</keyword>
<dbReference type="Proteomes" id="UP000179115">
    <property type="component" value="Unassembled WGS sequence"/>
</dbReference>
<evidence type="ECO:0000256" key="5">
    <source>
        <dbReference type="ARBA" id="ARBA00023239"/>
    </source>
</evidence>
<dbReference type="PANTHER" id="PTHR30518">
    <property type="entry name" value="ENDOLYTIC MUREIN TRANSGLYCOSYLASE"/>
    <property type="match status" value="1"/>
</dbReference>
<comment type="catalytic activity">
    <reaction evidence="7">
        <text>a peptidoglycan chain = a peptidoglycan chain with N-acetyl-1,6-anhydromuramyl-[peptide] at the reducing end + a peptidoglycan chain with N-acetylglucosamine at the non-reducing end.</text>
        <dbReference type="EC" id="4.2.2.29"/>
    </reaction>
</comment>
<evidence type="ECO:0000313" key="8">
    <source>
        <dbReference type="EMBL" id="OGG71734.1"/>
    </source>
</evidence>
<dbReference type="GO" id="GO:0009252">
    <property type="term" value="P:peptidoglycan biosynthetic process"/>
    <property type="evidence" value="ECO:0007669"/>
    <property type="project" value="UniProtKB-UniRule"/>
</dbReference>
<keyword evidence="3 7" id="KW-1133">Transmembrane helix</keyword>
<keyword evidence="1 7" id="KW-1003">Cell membrane</keyword>
<protein>
    <recommendedName>
        <fullName evidence="7">Endolytic murein transglycosylase</fullName>
        <ecNumber evidence="7">4.2.2.29</ecNumber>
    </recommendedName>
    <alternativeName>
        <fullName evidence="7">Peptidoglycan lytic transglycosylase</fullName>
    </alternativeName>
    <alternativeName>
        <fullName evidence="7">Peptidoglycan polymerization terminase</fullName>
    </alternativeName>
</protein>
<keyword evidence="6 7" id="KW-0961">Cell wall biogenesis/degradation</keyword>
<evidence type="ECO:0000256" key="1">
    <source>
        <dbReference type="ARBA" id="ARBA00022475"/>
    </source>
</evidence>
<keyword evidence="4 7" id="KW-0472">Membrane</keyword>
<organism evidence="8 9">
    <name type="scientific">Candidatus Kaiserbacteria bacterium RIFCSPLOWO2_01_FULL_51_21</name>
    <dbReference type="NCBI Taxonomy" id="1798508"/>
    <lineage>
        <taxon>Bacteria</taxon>
        <taxon>Candidatus Kaiseribacteriota</taxon>
    </lineage>
</organism>
<feature type="transmembrane region" description="Helical" evidence="7">
    <location>
        <begin position="25"/>
        <end position="43"/>
    </location>
</feature>
<dbReference type="GO" id="GO:0008932">
    <property type="term" value="F:lytic endotransglycosylase activity"/>
    <property type="evidence" value="ECO:0007669"/>
    <property type="project" value="UniProtKB-UniRule"/>
</dbReference>
<dbReference type="GO" id="GO:0071555">
    <property type="term" value="P:cell wall organization"/>
    <property type="evidence" value="ECO:0007669"/>
    <property type="project" value="UniProtKB-KW"/>
</dbReference>
<evidence type="ECO:0000256" key="6">
    <source>
        <dbReference type="ARBA" id="ARBA00023316"/>
    </source>
</evidence>
<name>A0A1F6EDJ3_9BACT</name>
<evidence type="ECO:0000256" key="2">
    <source>
        <dbReference type="ARBA" id="ARBA00022692"/>
    </source>
</evidence>
<reference evidence="8 9" key="1">
    <citation type="journal article" date="2016" name="Nat. Commun.">
        <title>Thousands of microbial genomes shed light on interconnected biogeochemical processes in an aquifer system.</title>
        <authorList>
            <person name="Anantharaman K."/>
            <person name="Brown C.T."/>
            <person name="Hug L.A."/>
            <person name="Sharon I."/>
            <person name="Castelle C.J."/>
            <person name="Probst A.J."/>
            <person name="Thomas B.C."/>
            <person name="Singh A."/>
            <person name="Wilkins M.J."/>
            <person name="Karaoz U."/>
            <person name="Brodie E.L."/>
            <person name="Williams K.H."/>
            <person name="Hubbard S.S."/>
            <person name="Banfield J.F."/>
        </authorList>
    </citation>
    <scope>NUCLEOTIDE SEQUENCE [LARGE SCALE GENOMIC DNA]</scope>
</reference>
<dbReference type="HAMAP" id="MF_02065">
    <property type="entry name" value="MltG"/>
    <property type="match status" value="1"/>
</dbReference>
<proteinExistence type="inferred from homology"/>
<gene>
    <name evidence="7" type="primary">mltG</name>
    <name evidence="8" type="ORF">A3A35_01905</name>
</gene>
<comment type="caution">
    <text evidence="8">The sequence shown here is derived from an EMBL/GenBank/DDBJ whole genome shotgun (WGS) entry which is preliminary data.</text>
</comment>
<dbReference type="EMBL" id="MFLV01000010">
    <property type="protein sequence ID" value="OGG71734.1"/>
    <property type="molecule type" value="Genomic_DNA"/>
</dbReference>
<dbReference type="GO" id="GO:0005886">
    <property type="term" value="C:plasma membrane"/>
    <property type="evidence" value="ECO:0007669"/>
    <property type="project" value="UniProtKB-SubCell"/>
</dbReference>
<dbReference type="InterPro" id="IPR003770">
    <property type="entry name" value="MLTG-like"/>
</dbReference>
<dbReference type="Pfam" id="PF02618">
    <property type="entry name" value="YceG"/>
    <property type="match status" value="1"/>
</dbReference>
<comment type="function">
    <text evidence="7">Functions as a peptidoglycan terminase that cleaves nascent peptidoglycan strands endolytically to terminate their elongation.</text>
</comment>
<keyword evidence="2 7" id="KW-0812">Transmembrane</keyword>
<feature type="site" description="Important for catalytic activity" evidence="7">
    <location>
        <position position="222"/>
    </location>
</feature>
<dbReference type="EC" id="4.2.2.29" evidence="7"/>
<dbReference type="STRING" id="1798508.A3A35_01905"/>
<dbReference type="Gene3D" id="3.30.1490.480">
    <property type="entry name" value="Endolytic murein transglycosylase"/>
    <property type="match status" value="1"/>
</dbReference>
<sequence length="335" mass="37693">MKLFGEDRESFFRLRPHVDFRKAKLLRFFGLATTLVFLLYAIFASAPASFPAGKSIIIPKGATLAEVVSKLQSEHVVRYSFILRMSVVLLGDEGSVHAGTYQFHTRKNVFRVARAIMTGNFGLELIRVTIPEGATARDIADLFSDKQFPAFDRKVFLAKAAPLEGYLFPDTYLFLPTVEAEEVVVTLRDNFSAKLVGVRKDIYGTKHSLRDIVTMASLLEREARSTEVRRMIAGILWKRIEIGMFLQVDAVFGYIKGKDTYSPSLEDLTIDSPYNTYRNKGLPPGPISNPGLDAMVAAATPVESKYLYYLTDQSGVMRYAVTYEEHLANKQKYLQ</sequence>
<accession>A0A1F6EDJ3</accession>
<evidence type="ECO:0000256" key="4">
    <source>
        <dbReference type="ARBA" id="ARBA00023136"/>
    </source>
</evidence>
<dbReference type="NCBIfam" id="TIGR00247">
    <property type="entry name" value="endolytic transglycosylase MltG"/>
    <property type="match status" value="1"/>
</dbReference>
<comment type="subcellular location">
    <subcellularLocation>
        <location evidence="7">Cell membrane</location>
        <topology evidence="7">Single-pass membrane protein</topology>
    </subcellularLocation>
</comment>
<dbReference type="AlphaFoldDB" id="A0A1F6EDJ3"/>
<evidence type="ECO:0000256" key="3">
    <source>
        <dbReference type="ARBA" id="ARBA00022989"/>
    </source>
</evidence>
<dbReference type="PANTHER" id="PTHR30518:SF2">
    <property type="entry name" value="ENDOLYTIC MUREIN TRANSGLYCOSYLASE"/>
    <property type="match status" value="1"/>
</dbReference>
<evidence type="ECO:0000256" key="7">
    <source>
        <dbReference type="HAMAP-Rule" id="MF_02065"/>
    </source>
</evidence>
<evidence type="ECO:0000313" key="9">
    <source>
        <dbReference type="Proteomes" id="UP000179115"/>
    </source>
</evidence>
<comment type="similarity">
    <text evidence="7">Belongs to the transglycosylase MltG family.</text>
</comment>